<dbReference type="GeneID" id="136817505"/>
<keyword evidence="2" id="KW-0472">Membrane</keyword>
<evidence type="ECO:0000313" key="4">
    <source>
        <dbReference type="EnsemblMetazoa" id="CLYHEMP004274.1"/>
    </source>
</evidence>
<sequence length="472" mass="52693">MLLLFLVGLSSVPVQPSCNIYRGPEGSPVCVKIQGYNQPQWASCLRNQYILLKSSHRHACRKYLGVIDPTFCYYQCQLEVYSKETGDIGEKCRCQLDGKVPDETLPSWCYSPSGDSCNWYRDCLHKYQDCSNTNAFYAIEYGEHFCQAYDKSRSRFSYRGQQWVDAARKCLQVALVPMLRWNNKPSCAEVEQEAFDSHSCCYLAGPSCVKAGTPSICDISVSDWGIVFSTIKESIIPFSKHGAPWETLKGLVTTMAGCTNDYGTDFITWIELKLSNVDDSFRTLLDSNDYGEKSKAKDLIYQLTNELAEQMEWRKSGLFWFGGLKESLNVARKRRSAHQDAAVKISLWSNPGEDRPILLNRTVLNLLDKIEKGEIKIKSKQLKESFEIASATSCLDENCTTVRKNVTAPLTTTPSTTTTTTTTTPSTTTTIPAAEPTSKTQKGNYKGSGMSLSPIATVAYIAILAIAFWVIG</sequence>
<evidence type="ECO:0000256" key="2">
    <source>
        <dbReference type="SAM" id="Phobius"/>
    </source>
</evidence>
<accession>A0A7M5TZQ9</accession>
<keyword evidence="2" id="KW-0812">Transmembrane</keyword>
<keyword evidence="2" id="KW-1133">Transmembrane helix</keyword>
<keyword evidence="5" id="KW-1185">Reference proteome</keyword>
<feature type="signal peptide" evidence="3">
    <location>
        <begin position="1"/>
        <end position="16"/>
    </location>
</feature>
<feature type="region of interest" description="Disordered" evidence="1">
    <location>
        <begin position="409"/>
        <end position="446"/>
    </location>
</feature>
<dbReference type="AlphaFoldDB" id="A0A7M5TZQ9"/>
<organism evidence="4 5">
    <name type="scientific">Clytia hemisphaerica</name>
    <dbReference type="NCBI Taxonomy" id="252671"/>
    <lineage>
        <taxon>Eukaryota</taxon>
        <taxon>Metazoa</taxon>
        <taxon>Cnidaria</taxon>
        <taxon>Hydrozoa</taxon>
        <taxon>Hydroidolina</taxon>
        <taxon>Leptothecata</taxon>
        <taxon>Obeliida</taxon>
        <taxon>Clytiidae</taxon>
        <taxon>Clytia</taxon>
    </lineage>
</organism>
<protein>
    <submittedName>
        <fullName evidence="4">Uncharacterized protein</fullName>
    </submittedName>
</protein>
<dbReference type="EnsemblMetazoa" id="CLYHEMT004274.1">
    <property type="protein sequence ID" value="CLYHEMP004274.1"/>
    <property type="gene ID" value="CLYHEMG004274"/>
</dbReference>
<dbReference type="OrthoDB" id="9983261at2759"/>
<feature type="compositionally biased region" description="Low complexity" evidence="1">
    <location>
        <begin position="409"/>
        <end position="438"/>
    </location>
</feature>
<dbReference type="Proteomes" id="UP000594262">
    <property type="component" value="Unplaced"/>
</dbReference>
<reference evidence="4" key="1">
    <citation type="submission" date="2021-01" db="UniProtKB">
        <authorList>
            <consortium name="EnsemblMetazoa"/>
        </authorList>
    </citation>
    <scope>IDENTIFICATION</scope>
</reference>
<feature type="chain" id="PRO_5029907710" evidence="3">
    <location>
        <begin position="17"/>
        <end position="472"/>
    </location>
</feature>
<evidence type="ECO:0000256" key="1">
    <source>
        <dbReference type="SAM" id="MobiDB-lite"/>
    </source>
</evidence>
<keyword evidence="3" id="KW-0732">Signal</keyword>
<evidence type="ECO:0000256" key="3">
    <source>
        <dbReference type="SAM" id="SignalP"/>
    </source>
</evidence>
<dbReference type="RefSeq" id="XP_066929928.1">
    <property type="nucleotide sequence ID" value="XM_067073827.1"/>
</dbReference>
<feature type="transmembrane region" description="Helical" evidence="2">
    <location>
        <begin position="452"/>
        <end position="471"/>
    </location>
</feature>
<evidence type="ECO:0000313" key="5">
    <source>
        <dbReference type="Proteomes" id="UP000594262"/>
    </source>
</evidence>
<proteinExistence type="predicted"/>
<name>A0A7M5TZQ9_9CNID</name>